<organism evidence="2 3">
    <name type="scientific">Parelaphostrongylus tenuis</name>
    <name type="common">Meningeal worm</name>
    <dbReference type="NCBI Taxonomy" id="148309"/>
    <lineage>
        <taxon>Eukaryota</taxon>
        <taxon>Metazoa</taxon>
        <taxon>Ecdysozoa</taxon>
        <taxon>Nematoda</taxon>
        <taxon>Chromadorea</taxon>
        <taxon>Rhabditida</taxon>
        <taxon>Rhabditina</taxon>
        <taxon>Rhabditomorpha</taxon>
        <taxon>Strongyloidea</taxon>
        <taxon>Metastrongylidae</taxon>
        <taxon>Parelaphostrongylus</taxon>
    </lineage>
</organism>
<sequence length="101" mass="11197">MTMSATNSRDRSSPPAISGLSSVSRINKPSTEQQVTLNIPNLSHKRHSAPDALQIIGRRNDPANSEMLPVIMEEKDRLGHHSSENSMHKKRRSSTRSLPTV</sequence>
<feature type="region of interest" description="Disordered" evidence="1">
    <location>
        <begin position="74"/>
        <end position="101"/>
    </location>
</feature>
<dbReference type="Proteomes" id="UP001196413">
    <property type="component" value="Unassembled WGS sequence"/>
</dbReference>
<dbReference type="AlphaFoldDB" id="A0AAD5R962"/>
<feature type="compositionally biased region" description="Basic and acidic residues" evidence="1">
    <location>
        <begin position="74"/>
        <end position="87"/>
    </location>
</feature>
<name>A0AAD5R962_PARTN</name>
<reference evidence="2" key="1">
    <citation type="submission" date="2021-06" db="EMBL/GenBank/DDBJ databases">
        <title>Parelaphostrongylus tenuis whole genome reference sequence.</title>
        <authorList>
            <person name="Garwood T.J."/>
            <person name="Larsen P.A."/>
            <person name="Fountain-Jones N.M."/>
            <person name="Garbe J.R."/>
            <person name="Macchietto M.G."/>
            <person name="Kania S.A."/>
            <person name="Gerhold R.W."/>
            <person name="Richards J.E."/>
            <person name="Wolf T.M."/>
        </authorList>
    </citation>
    <scope>NUCLEOTIDE SEQUENCE</scope>
    <source>
        <strain evidence="2">MNPRO001-30</strain>
        <tissue evidence="2">Meninges</tissue>
    </source>
</reference>
<evidence type="ECO:0000313" key="3">
    <source>
        <dbReference type="Proteomes" id="UP001196413"/>
    </source>
</evidence>
<feature type="compositionally biased region" description="Polar residues" evidence="1">
    <location>
        <begin position="19"/>
        <end position="32"/>
    </location>
</feature>
<feature type="region of interest" description="Disordered" evidence="1">
    <location>
        <begin position="1"/>
        <end position="32"/>
    </location>
</feature>
<evidence type="ECO:0000256" key="1">
    <source>
        <dbReference type="SAM" id="MobiDB-lite"/>
    </source>
</evidence>
<gene>
    <name evidence="2" type="ORF">KIN20_034115</name>
</gene>
<comment type="caution">
    <text evidence="2">The sequence shown here is derived from an EMBL/GenBank/DDBJ whole genome shotgun (WGS) entry which is preliminary data.</text>
</comment>
<accession>A0AAD5R962</accession>
<protein>
    <submittedName>
        <fullName evidence="2">Uncharacterized protein</fullName>
    </submittedName>
</protein>
<keyword evidence="3" id="KW-1185">Reference proteome</keyword>
<dbReference type="EMBL" id="JAHQIW010007087">
    <property type="protein sequence ID" value="KAJ1372055.1"/>
    <property type="molecule type" value="Genomic_DNA"/>
</dbReference>
<proteinExistence type="predicted"/>
<evidence type="ECO:0000313" key="2">
    <source>
        <dbReference type="EMBL" id="KAJ1372055.1"/>
    </source>
</evidence>